<dbReference type="SUPFAM" id="SSF54637">
    <property type="entry name" value="Thioesterase/thiol ester dehydrase-isomerase"/>
    <property type="match status" value="1"/>
</dbReference>
<dbReference type="NCBIfam" id="TIGR00051">
    <property type="entry name" value="YbgC/FadM family acyl-CoA thioesterase"/>
    <property type="match status" value="1"/>
</dbReference>
<dbReference type="CDD" id="cd00586">
    <property type="entry name" value="4HBT"/>
    <property type="match status" value="1"/>
</dbReference>
<dbReference type="PANTHER" id="PTHR31793:SF27">
    <property type="entry name" value="NOVEL THIOESTERASE SUPERFAMILY DOMAIN AND SAPOSIN A-TYPE DOMAIN CONTAINING PROTEIN (0610012H03RIK)"/>
    <property type="match status" value="1"/>
</dbReference>
<dbReference type="Pfam" id="PF13279">
    <property type="entry name" value="4HBT_2"/>
    <property type="match status" value="1"/>
</dbReference>
<reference evidence="3 4" key="1">
    <citation type="submission" date="2019-07" db="EMBL/GenBank/DDBJ databases">
        <title>Gramella aestuarii sp. nov., isolated from a tidal flat, and emended description of Gramella echinicola.</title>
        <authorList>
            <person name="Liu L."/>
        </authorList>
    </citation>
    <scope>NUCLEOTIDE SEQUENCE [LARGE SCALE GENOMIC DNA]</scope>
    <source>
        <strain evidence="3 4">BS12</strain>
    </source>
</reference>
<sequence>MSNARLTSTIKLKVRFHECDPLQIVWHGNYYKYFEEGREAFGREHGISYLDVKKHGFATPIVKSHCEHKLPLKYGDEFEVVTNFVNSAAAKLVFQYQIFCSGRLICAGETTQVFTDKNSELVLNNPPFFLDWKTKMGLIQ</sequence>
<organism evidence="3 4">
    <name type="scientific">Christiangramia aestuarii</name>
    <dbReference type="NCBI Taxonomy" id="1028746"/>
    <lineage>
        <taxon>Bacteria</taxon>
        <taxon>Pseudomonadati</taxon>
        <taxon>Bacteroidota</taxon>
        <taxon>Flavobacteriia</taxon>
        <taxon>Flavobacteriales</taxon>
        <taxon>Flavobacteriaceae</taxon>
        <taxon>Christiangramia</taxon>
    </lineage>
</organism>
<dbReference type="EMBL" id="VJVW01000003">
    <property type="protein sequence ID" value="MUP42868.1"/>
    <property type="molecule type" value="Genomic_DNA"/>
</dbReference>
<comment type="caution">
    <text evidence="3">The sequence shown here is derived from an EMBL/GenBank/DDBJ whole genome shotgun (WGS) entry which is preliminary data.</text>
</comment>
<proteinExistence type="inferred from homology"/>
<dbReference type="Gene3D" id="3.10.129.10">
    <property type="entry name" value="Hotdog Thioesterase"/>
    <property type="match status" value="1"/>
</dbReference>
<protein>
    <submittedName>
        <fullName evidence="3">Acyl-CoA thioesterase</fullName>
    </submittedName>
</protein>
<name>A0A7K1LQ36_9FLAO</name>
<dbReference type="PIRSF" id="PIRSF003230">
    <property type="entry name" value="YbgC"/>
    <property type="match status" value="1"/>
</dbReference>
<dbReference type="OrthoDB" id="9800856at2"/>
<dbReference type="PANTHER" id="PTHR31793">
    <property type="entry name" value="4-HYDROXYBENZOYL-COA THIOESTERASE FAMILY MEMBER"/>
    <property type="match status" value="1"/>
</dbReference>
<evidence type="ECO:0000313" key="4">
    <source>
        <dbReference type="Proteomes" id="UP000460416"/>
    </source>
</evidence>
<evidence type="ECO:0000256" key="2">
    <source>
        <dbReference type="ARBA" id="ARBA00022801"/>
    </source>
</evidence>
<accession>A0A7K1LQ36</accession>
<dbReference type="InterPro" id="IPR029069">
    <property type="entry name" value="HotDog_dom_sf"/>
</dbReference>
<dbReference type="Proteomes" id="UP000460416">
    <property type="component" value="Unassembled WGS sequence"/>
</dbReference>
<evidence type="ECO:0000256" key="1">
    <source>
        <dbReference type="ARBA" id="ARBA00005953"/>
    </source>
</evidence>
<dbReference type="GO" id="GO:0047617">
    <property type="term" value="F:fatty acyl-CoA hydrolase activity"/>
    <property type="evidence" value="ECO:0007669"/>
    <property type="project" value="TreeGrafter"/>
</dbReference>
<dbReference type="RefSeq" id="WP_156276416.1">
    <property type="nucleotide sequence ID" value="NZ_BAABGI010000003.1"/>
</dbReference>
<keyword evidence="2" id="KW-0378">Hydrolase</keyword>
<comment type="similarity">
    <text evidence="1">Belongs to the 4-hydroxybenzoyl-CoA thioesterase family.</text>
</comment>
<keyword evidence="4" id="KW-1185">Reference proteome</keyword>
<dbReference type="AlphaFoldDB" id="A0A7K1LQ36"/>
<dbReference type="InterPro" id="IPR006684">
    <property type="entry name" value="YbgC/YbaW"/>
</dbReference>
<evidence type="ECO:0000313" key="3">
    <source>
        <dbReference type="EMBL" id="MUP42868.1"/>
    </source>
</evidence>
<gene>
    <name evidence="3" type="ORF">FLP08_09790</name>
</gene>
<dbReference type="InterPro" id="IPR050563">
    <property type="entry name" value="4-hydroxybenzoyl-CoA_TE"/>
</dbReference>